<organism evidence="1 2">
    <name type="scientific">Abeliophyllum distichum</name>
    <dbReference type="NCBI Taxonomy" id="126358"/>
    <lineage>
        <taxon>Eukaryota</taxon>
        <taxon>Viridiplantae</taxon>
        <taxon>Streptophyta</taxon>
        <taxon>Embryophyta</taxon>
        <taxon>Tracheophyta</taxon>
        <taxon>Spermatophyta</taxon>
        <taxon>Magnoliopsida</taxon>
        <taxon>eudicotyledons</taxon>
        <taxon>Gunneridae</taxon>
        <taxon>Pentapetalae</taxon>
        <taxon>asterids</taxon>
        <taxon>lamiids</taxon>
        <taxon>Lamiales</taxon>
        <taxon>Oleaceae</taxon>
        <taxon>Forsythieae</taxon>
        <taxon>Abeliophyllum</taxon>
    </lineage>
</organism>
<dbReference type="Proteomes" id="UP001604336">
    <property type="component" value="Unassembled WGS sequence"/>
</dbReference>
<comment type="caution">
    <text evidence="1">The sequence shown here is derived from an EMBL/GenBank/DDBJ whole genome shotgun (WGS) entry which is preliminary data.</text>
</comment>
<protein>
    <submittedName>
        <fullName evidence="1">Uncharacterized protein</fullName>
    </submittedName>
</protein>
<keyword evidence="2" id="KW-1185">Reference proteome</keyword>
<accession>A0ABD1TJX4</accession>
<reference evidence="2" key="1">
    <citation type="submission" date="2024-07" db="EMBL/GenBank/DDBJ databases">
        <title>Two chromosome-level genome assemblies of Korean endemic species Abeliophyllum distichum and Forsythia ovata (Oleaceae).</title>
        <authorList>
            <person name="Jang H."/>
        </authorList>
    </citation>
    <scope>NUCLEOTIDE SEQUENCE [LARGE SCALE GENOMIC DNA]</scope>
</reference>
<gene>
    <name evidence="1" type="ORF">Adt_18503</name>
</gene>
<proteinExistence type="predicted"/>
<evidence type="ECO:0000313" key="1">
    <source>
        <dbReference type="EMBL" id="KAL2512903.1"/>
    </source>
</evidence>
<dbReference type="AlphaFoldDB" id="A0ABD1TJX4"/>
<dbReference type="EMBL" id="JBFOLK010000005">
    <property type="protein sequence ID" value="KAL2512903.1"/>
    <property type="molecule type" value="Genomic_DNA"/>
</dbReference>
<sequence length="215" mass="24943">MQHNSDKEYSIERATKLGAKVFTGVADPIVAEAWMLKTQRFFYVMGYPDDKRLRLAIFLLKEGVYDWWQSMETRYADPIVIIWKGRVRDQIKFRDNGVHTGTWASRETSSQKNRRGFWLGVVNTSIFKTKSREDQSSGSSHSLLQQSAHHRSHTQSFFRVREQLLLHMVEVPVILDLYSVSCVEDSIQESALGELMFAIVRSSWAHEKKLSRLTT</sequence>
<name>A0ABD1TJX4_9LAMI</name>
<evidence type="ECO:0000313" key="2">
    <source>
        <dbReference type="Proteomes" id="UP001604336"/>
    </source>
</evidence>